<dbReference type="PANTHER" id="PTHR12629">
    <property type="entry name" value="DIPHOSPHOINOSITOL POLYPHOSPHATE PHOSPHOHYDROLASE"/>
    <property type="match status" value="1"/>
</dbReference>
<dbReference type="PRINTS" id="PR00502">
    <property type="entry name" value="NUDIXFAMILY"/>
</dbReference>
<dbReference type="FunFam" id="3.90.79.10:FF:000002">
    <property type="entry name" value="diphosphoinositol polyphosphate phosphohydrolase 1"/>
    <property type="match status" value="1"/>
</dbReference>
<evidence type="ECO:0000256" key="4">
    <source>
        <dbReference type="ARBA" id="ARBA00012527"/>
    </source>
</evidence>
<gene>
    <name evidence="13" type="primary">LOC116302631</name>
</gene>
<dbReference type="PANTHER" id="PTHR12629:SF0">
    <property type="entry name" value="DIPHOSPHOINOSITOL-POLYPHOSPHATE DIPHOSPHATASE"/>
    <property type="match status" value="1"/>
</dbReference>
<sequence length="145" mass="16706">MIKNRSNSVRTYDEEGYVQRAGCLCFKTEEEQEVLLVSSSRHPDRWVVPAGGIEPGEDSRETAIREVQEEAGVKGNLGRFLGVFQNDLSRTRTWVFVLIVTEQLETWEESRNGRKRSWFPVDKANEMLSAKPVQQRYLVKAKSTR</sequence>
<dbReference type="InterPro" id="IPR020476">
    <property type="entry name" value="Nudix_hydrolase"/>
</dbReference>
<dbReference type="GO" id="GO:1901907">
    <property type="term" value="P:diadenosine pentaphosphate catabolic process"/>
    <property type="evidence" value="ECO:0007669"/>
    <property type="project" value="TreeGrafter"/>
</dbReference>
<reference evidence="13" key="1">
    <citation type="submission" date="2025-08" db="UniProtKB">
        <authorList>
            <consortium name="RefSeq"/>
        </authorList>
    </citation>
    <scope>IDENTIFICATION</scope>
    <source>
        <tissue evidence="13">Tentacle</tissue>
    </source>
</reference>
<dbReference type="CDD" id="cd04666">
    <property type="entry name" value="NUDIX_DIPP2_like_Nudt4"/>
    <property type="match status" value="1"/>
</dbReference>
<name>A0A6P8ILY1_ACTTE</name>
<evidence type="ECO:0000256" key="1">
    <source>
        <dbReference type="ARBA" id="ARBA00001946"/>
    </source>
</evidence>
<dbReference type="GO" id="GO:0046872">
    <property type="term" value="F:metal ion binding"/>
    <property type="evidence" value="ECO:0007669"/>
    <property type="project" value="UniProtKB-KW"/>
</dbReference>
<evidence type="ECO:0000256" key="9">
    <source>
        <dbReference type="ARBA" id="ARBA00033994"/>
    </source>
</evidence>
<dbReference type="GO" id="GO:0034432">
    <property type="term" value="F:bis(5'-adenosyl)-pentaphosphatase activity"/>
    <property type="evidence" value="ECO:0007669"/>
    <property type="project" value="TreeGrafter"/>
</dbReference>
<comment type="cofactor">
    <cofactor evidence="1">
        <name>Mg(2+)</name>
        <dbReference type="ChEBI" id="CHEBI:18420"/>
    </cofactor>
</comment>
<evidence type="ECO:0000259" key="11">
    <source>
        <dbReference type="PROSITE" id="PS51462"/>
    </source>
</evidence>
<proteinExistence type="inferred from homology"/>
<dbReference type="PROSITE" id="PS51462">
    <property type="entry name" value="NUDIX"/>
    <property type="match status" value="1"/>
</dbReference>
<keyword evidence="7 10" id="KW-0378">Hydrolase</keyword>
<dbReference type="FunCoup" id="A0A6P8ILY1">
    <property type="interactions" value="2944"/>
</dbReference>
<dbReference type="PROSITE" id="PS00893">
    <property type="entry name" value="NUDIX_BOX"/>
    <property type="match status" value="1"/>
</dbReference>
<evidence type="ECO:0000256" key="6">
    <source>
        <dbReference type="ARBA" id="ARBA00022723"/>
    </source>
</evidence>
<dbReference type="InterPro" id="IPR020084">
    <property type="entry name" value="NUDIX_hydrolase_CS"/>
</dbReference>
<dbReference type="GO" id="GO:0005737">
    <property type="term" value="C:cytoplasm"/>
    <property type="evidence" value="ECO:0007669"/>
    <property type="project" value="UniProtKB-SubCell"/>
</dbReference>
<comment type="subcellular location">
    <subcellularLocation>
        <location evidence="2">Cytoplasm</location>
    </subcellularLocation>
</comment>
<evidence type="ECO:0000256" key="5">
    <source>
        <dbReference type="ARBA" id="ARBA00022490"/>
    </source>
</evidence>
<dbReference type="GO" id="GO:1901909">
    <property type="term" value="P:diadenosine hexaphosphate catabolic process"/>
    <property type="evidence" value="ECO:0007669"/>
    <property type="project" value="TreeGrafter"/>
</dbReference>
<feature type="domain" description="Nudix hydrolase" evidence="11">
    <location>
        <begin position="16"/>
        <end position="142"/>
    </location>
</feature>
<protein>
    <recommendedName>
        <fullName evidence="4">diphosphoinositol-polyphosphate diphosphatase</fullName>
        <ecNumber evidence="4">3.6.1.52</ecNumber>
    </recommendedName>
</protein>
<keyword evidence="12" id="KW-1185">Reference proteome</keyword>
<keyword evidence="5" id="KW-0963">Cytoplasm</keyword>
<dbReference type="GO" id="GO:0034431">
    <property type="term" value="F:bis(5'-adenosyl)-hexaphosphatase activity"/>
    <property type="evidence" value="ECO:0007669"/>
    <property type="project" value="TreeGrafter"/>
</dbReference>
<evidence type="ECO:0000256" key="10">
    <source>
        <dbReference type="RuleBase" id="RU003476"/>
    </source>
</evidence>
<evidence type="ECO:0000313" key="13">
    <source>
        <dbReference type="RefSeq" id="XP_031567829.1"/>
    </source>
</evidence>
<dbReference type="SUPFAM" id="SSF55811">
    <property type="entry name" value="Nudix"/>
    <property type="match status" value="1"/>
</dbReference>
<dbReference type="OrthoDB" id="2011998at2759"/>
<evidence type="ECO:0000256" key="2">
    <source>
        <dbReference type="ARBA" id="ARBA00004496"/>
    </source>
</evidence>
<evidence type="ECO:0000256" key="3">
    <source>
        <dbReference type="ARBA" id="ARBA00008266"/>
    </source>
</evidence>
<dbReference type="GO" id="GO:0000298">
    <property type="term" value="F:endopolyphosphatase activity"/>
    <property type="evidence" value="ECO:0007669"/>
    <property type="project" value="TreeGrafter"/>
</dbReference>
<dbReference type="GO" id="GO:1901911">
    <property type="term" value="P:adenosine 5'-(hexahydrogen pentaphosphate) catabolic process"/>
    <property type="evidence" value="ECO:0007669"/>
    <property type="project" value="TreeGrafter"/>
</dbReference>
<dbReference type="InParanoid" id="A0A6P8ILY1"/>
<dbReference type="Gene3D" id="3.90.79.10">
    <property type="entry name" value="Nucleoside Triphosphate Pyrophosphohydrolase"/>
    <property type="match status" value="1"/>
</dbReference>
<dbReference type="Proteomes" id="UP000515163">
    <property type="component" value="Unplaced"/>
</dbReference>
<dbReference type="GO" id="GO:0071543">
    <property type="term" value="P:diphosphoinositol polyphosphate metabolic process"/>
    <property type="evidence" value="ECO:0007669"/>
    <property type="project" value="TreeGrafter"/>
</dbReference>
<dbReference type="InterPro" id="IPR000086">
    <property type="entry name" value="NUDIX_hydrolase_dom"/>
</dbReference>
<comment type="catalytic activity">
    <reaction evidence="9">
        <text>diphospho-myo-inositol polyphosphate + H2O = myo-inositol polyphosphate + phosphate.</text>
        <dbReference type="EC" id="3.6.1.52"/>
    </reaction>
</comment>
<evidence type="ECO:0000313" key="12">
    <source>
        <dbReference type="Proteomes" id="UP000515163"/>
    </source>
</evidence>
<keyword evidence="6" id="KW-0479">Metal-binding</keyword>
<dbReference type="InterPro" id="IPR047198">
    <property type="entry name" value="DDP-like_NUDIX"/>
</dbReference>
<organism evidence="12 13">
    <name type="scientific">Actinia tenebrosa</name>
    <name type="common">Australian red waratah sea anemone</name>
    <dbReference type="NCBI Taxonomy" id="6105"/>
    <lineage>
        <taxon>Eukaryota</taxon>
        <taxon>Metazoa</taxon>
        <taxon>Cnidaria</taxon>
        <taxon>Anthozoa</taxon>
        <taxon>Hexacorallia</taxon>
        <taxon>Actiniaria</taxon>
        <taxon>Actiniidae</taxon>
        <taxon>Actinia</taxon>
    </lineage>
</organism>
<keyword evidence="8" id="KW-0460">Magnesium</keyword>
<dbReference type="GeneID" id="116302631"/>
<accession>A0A6P8ILY1</accession>
<dbReference type="RefSeq" id="XP_031567829.1">
    <property type="nucleotide sequence ID" value="XM_031711969.1"/>
</dbReference>
<evidence type="ECO:0000256" key="8">
    <source>
        <dbReference type="ARBA" id="ARBA00022842"/>
    </source>
</evidence>
<dbReference type="AlphaFoldDB" id="A0A6P8ILY1"/>
<evidence type="ECO:0000256" key="7">
    <source>
        <dbReference type="ARBA" id="ARBA00022801"/>
    </source>
</evidence>
<dbReference type="InterPro" id="IPR015797">
    <property type="entry name" value="NUDIX_hydrolase-like_dom_sf"/>
</dbReference>
<dbReference type="Pfam" id="PF00293">
    <property type="entry name" value="NUDIX"/>
    <property type="match status" value="1"/>
</dbReference>
<dbReference type="KEGG" id="aten:116302631"/>
<dbReference type="GO" id="GO:0008486">
    <property type="term" value="F:diphosphoinositol-polyphosphate diphosphatase activity"/>
    <property type="evidence" value="ECO:0007669"/>
    <property type="project" value="UniProtKB-EC"/>
</dbReference>
<dbReference type="GO" id="GO:0005634">
    <property type="term" value="C:nucleus"/>
    <property type="evidence" value="ECO:0007669"/>
    <property type="project" value="TreeGrafter"/>
</dbReference>
<comment type="similarity">
    <text evidence="3">Belongs to the Nudix hydrolase family. DIPP subfamily.</text>
</comment>
<dbReference type="EC" id="3.6.1.52" evidence="4"/>